<evidence type="ECO:0000259" key="1">
    <source>
        <dbReference type="Pfam" id="PF12728"/>
    </source>
</evidence>
<evidence type="ECO:0000313" key="2">
    <source>
        <dbReference type="EMBL" id="MFC6017227.1"/>
    </source>
</evidence>
<dbReference type="RefSeq" id="WP_377421334.1">
    <property type="nucleotide sequence ID" value="NZ_JBHSPR010000010.1"/>
</dbReference>
<dbReference type="InterPro" id="IPR041657">
    <property type="entry name" value="HTH_17"/>
</dbReference>
<reference evidence="3" key="1">
    <citation type="journal article" date="2019" name="Int. J. Syst. Evol. Microbiol.">
        <title>The Global Catalogue of Microorganisms (GCM) 10K type strain sequencing project: providing services to taxonomists for standard genome sequencing and annotation.</title>
        <authorList>
            <consortium name="The Broad Institute Genomics Platform"/>
            <consortium name="The Broad Institute Genome Sequencing Center for Infectious Disease"/>
            <person name="Wu L."/>
            <person name="Ma J."/>
        </authorList>
    </citation>
    <scope>NUCLEOTIDE SEQUENCE [LARGE SCALE GENOMIC DNA]</scope>
    <source>
        <strain evidence="3">ZS-35-S2</strain>
    </source>
</reference>
<evidence type="ECO:0000313" key="3">
    <source>
        <dbReference type="Proteomes" id="UP001596203"/>
    </source>
</evidence>
<keyword evidence="3" id="KW-1185">Reference proteome</keyword>
<feature type="domain" description="Helix-turn-helix" evidence="1">
    <location>
        <begin position="11"/>
        <end position="54"/>
    </location>
</feature>
<name>A0ABW1K7J1_9ACTN</name>
<sequence length="62" mass="6875">MTKRLVPTDLAALALGVKEATVRKMASRGTLTRYGTKQRARYDLDELLDVLERRDAPATCPA</sequence>
<accession>A0ABW1K7J1</accession>
<comment type="caution">
    <text evidence="2">The sequence shown here is derived from an EMBL/GenBank/DDBJ whole genome shotgun (WGS) entry which is preliminary data.</text>
</comment>
<organism evidence="2 3">
    <name type="scientific">Plantactinospora solaniradicis</name>
    <dbReference type="NCBI Taxonomy" id="1723736"/>
    <lineage>
        <taxon>Bacteria</taxon>
        <taxon>Bacillati</taxon>
        <taxon>Actinomycetota</taxon>
        <taxon>Actinomycetes</taxon>
        <taxon>Micromonosporales</taxon>
        <taxon>Micromonosporaceae</taxon>
        <taxon>Plantactinospora</taxon>
    </lineage>
</organism>
<proteinExistence type="predicted"/>
<protein>
    <submittedName>
        <fullName evidence="2">Helix-turn-helix domain-containing protein</fullName>
    </submittedName>
</protein>
<dbReference type="Pfam" id="PF12728">
    <property type="entry name" value="HTH_17"/>
    <property type="match status" value="1"/>
</dbReference>
<dbReference type="Proteomes" id="UP001596203">
    <property type="component" value="Unassembled WGS sequence"/>
</dbReference>
<dbReference type="EMBL" id="JBHSPR010000010">
    <property type="protein sequence ID" value="MFC6017227.1"/>
    <property type="molecule type" value="Genomic_DNA"/>
</dbReference>
<gene>
    <name evidence="2" type="ORF">ACFP2T_13545</name>
</gene>